<proteinExistence type="predicted"/>
<comment type="caution">
    <text evidence="2">The sequence shown here is derived from an EMBL/GenBank/DDBJ whole genome shotgun (WGS) entry which is preliminary data.</text>
</comment>
<sequence precursor="true">MKPKYLFNLATGGAMAIASFFVSNGTAAEETEITQFPRHRHQLYQPHQRYNTVVEQEFFCGRSDDDVPTTFVRNSRGTFPVIRWVSLVFNQAGYVPQTRCRQVSAKFQEFYERGLLNYVTTGTVNRQPVICVSDAKDGPCLGVLFTLKPNQDARRTIRQLFALQANANAGPLSETDSRLYLDFQEYLDQQITFNSD</sequence>
<keyword evidence="1" id="KW-0732">Signal</keyword>
<dbReference type="EMBL" id="ABYK01000013">
    <property type="protein sequence ID" value="EDZ95071.1"/>
    <property type="molecule type" value="Genomic_DNA"/>
</dbReference>
<dbReference type="Pfam" id="PF14218">
    <property type="entry name" value="COP23"/>
    <property type="match status" value="1"/>
</dbReference>
<dbReference type="Proteomes" id="UP000004061">
    <property type="component" value="Unassembled WGS sequence"/>
</dbReference>
<protein>
    <submittedName>
        <fullName evidence="2">Uncharacterized protein</fullName>
    </submittedName>
</protein>
<reference evidence="2 3" key="1">
    <citation type="journal article" date="2011" name="Appl. Environ. Microbiol.">
        <title>Contribution of a Sodium Ion Gradient to Energy Conservation during Fermentation in the Cyanobacterium Arthrospira (Spirulina) maxima CS-328.</title>
        <authorList>
            <person name="Carrieri D."/>
            <person name="Ananyev G."/>
            <person name="Lenz O."/>
            <person name="Bryant D.A."/>
            <person name="Dismukes G.C."/>
        </authorList>
    </citation>
    <scope>NUCLEOTIDE SEQUENCE [LARGE SCALE GENOMIC DNA]</scope>
    <source>
        <strain evidence="2 3">CS-328</strain>
    </source>
</reference>
<accession>B5W0F5</accession>
<dbReference type="InterPro" id="IPR025478">
    <property type="entry name" value="COP23"/>
</dbReference>
<evidence type="ECO:0000256" key="1">
    <source>
        <dbReference type="SAM" id="SignalP"/>
    </source>
</evidence>
<dbReference type="AlphaFoldDB" id="B5W0F5"/>
<evidence type="ECO:0000313" key="3">
    <source>
        <dbReference type="Proteomes" id="UP000004061"/>
    </source>
</evidence>
<keyword evidence="3" id="KW-1185">Reference proteome</keyword>
<feature type="chain" id="PRO_5002837687" evidence="1">
    <location>
        <begin position="29"/>
        <end position="196"/>
    </location>
</feature>
<evidence type="ECO:0000313" key="2">
    <source>
        <dbReference type="EMBL" id="EDZ95071.1"/>
    </source>
</evidence>
<organism evidence="2 3">
    <name type="scientific">Limnospira maxima CS-328</name>
    <dbReference type="NCBI Taxonomy" id="513049"/>
    <lineage>
        <taxon>Bacteria</taxon>
        <taxon>Bacillati</taxon>
        <taxon>Cyanobacteriota</taxon>
        <taxon>Cyanophyceae</taxon>
        <taxon>Oscillatoriophycideae</taxon>
        <taxon>Oscillatoriales</taxon>
        <taxon>Sirenicapillariaceae</taxon>
        <taxon>Limnospira</taxon>
    </lineage>
</organism>
<gene>
    <name evidence="2" type="ORF">AmaxDRAFT_2249</name>
</gene>
<dbReference type="RefSeq" id="WP_006621480.1">
    <property type="nucleotide sequence ID" value="NZ_ABYK01000013.1"/>
</dbReference>
<name>B5W0F5_LIMMA</name>
<feature type="signal peptide" evidence="1">
    <location>
        <begin position="1"/>
        <end position="28"/>
    </location>
</feature>